<dbReference type="AlphaFoldDB" id="A0A0R3WE78"/>
<name>A0A0R3WE78_TAEAS</name>
<reference evidence="3" key="1">
    <citation type="submission" date="2017-02" db="UniProtKB">
        <authorList>
            <consortium name="WormBaseParasite"/>
        </authorList>
    </citation>
    <scope>IDENTIFICATION</scope>
</reference>
<organism evidence="3">
    <name type="scientific">Taenia asiatica</name>
    <name type="common">Asian tapeworm</name>
    <dbReference type="NCBI Taxonomy" id="60517"/>
    <lineage>
        <taxon>Eukaryota</taxon>
        <taxon>Metazoa</taxon>
        <taxon>Spiralia</taxon>
        <taxon>Lophotrochozoa</taxon>
        <taxon>Platyhelminthes</taxon>
        <taxon>Cestoda</taxon>
        <taxon>Eucestoda</taxon>
        <taxon>Cyclophyllidea</taxon>
        <taxon>Taeniidae</taxon>
        <taxon>Taenia</taxon>
    </lineage>
</organism>
<sequence length="132" mass="14003">MDVSDLFGECMILRGGQPSYLDTWRGEWGGFGCEMVSSVMSLALYPSLFTVGVGVDVLSRVFVSTCLEAWCVGGDADAAGGLSIGHVSTGRLEILGYLVFLYHWKVGRRSSNVLAGSTAGSSVPCRKGEDVL</sequence>
<dbReference type="EMBL" id="UYRS01018991">
    <property type="protein sequence ID" value="VDK41897.1"/>
    <property type="molecule type" value="Genomic_DNA"/>
</dbReference>
<protein>
    <submittedName>
        <fullName evidence="1 3">Uncharacterized protein</fullName>
    </submittedName>
</protein>
<gene>
    <name evidence="1" type="ORF">TASK_LOCUS9111</name>
</gene>
<dbReference type="WBParaSite" id="TASK_0000911001-mRNA-1">
    <property type="protein sequence ID" value="TASK_0000911001-mRNA-1"/>
    <property type="gene ID" value="TASK_0000911001"/>
</dbReference>
<accession>A0A0R3WE78</accession>
<evidence type="ECO:0000313" key="2">
    <source>
        <dbReference type="Proteomes" id="UP000282613"/>
    </source>
</evidence>
<evidence type="ECO:0000313" key="1">
    <source>
        <dbReference type="EMBL" id="VDK41897.1"/>
    </source>
</evidence>
<proteinExistence type="predicted"/>
<reference evidence="1 2" key="2">
    <citation type="submission" date="2018-11" db="EMBL/GenBank/DDBJ databases">
        <authorList>
            <consortium name="Pathogen Informatics"/>
        </authorList>
    </citation>
    <scope>NUCLEOTIDE SEQUENCE [LARGE SCALE GENOMIC DNA]</scope>
</reference>
<keyword evidence="2" id="KW-1185">Reference proteome</keyword>
<evidence type="ECO:0000313" key="3">
    <source>
        <dbReference type="WBParaSite" id="TASK_0000911001-mRNA-1"/>
    </source>
</evidence>
<dbReference type="Proteomes" id="UP000282613">
    <property type="component" value="Unassembled WGS sequence"/>
</dbReference>